<dbReference type="EMBL" id="JAPDPJ010000082">
    <property type="protein sequence ID" value="MCW3789111.1"/>
    <property type="molecule type" value="Genomic_DNA"/>
</dbReference>
<reference evidence="1" key="1">
    <citation type="submission" date="2022-10" db="EMBL/GenBank/DDBJ databases">
        <authorList>
            <person name="Yu W.X."/>
        </authorList>
    </citation>
    <scope>NUCLEOTIDE SEQUENCE</scope>
    <source>
        <strain evidence="1">AAT</strain>
    </source>
</reference>
<proteinExistence type="predicted"/>
<dbReference type="Pfam" id="PF14359">
    <property type="entry name" value="DUF4406"/>
    <property type="match status" value="1"/>
</dbReference>
<gene>
    <name evidence="1" type="ORF">OM075_21775</name>
</gene>
<sequence>MPTIYICGSDIPENSSKGLVDTDKIKAKLKSLKCAVVNPTEMPFAKMSWTDKLDNRVQLLKKSQAVYVLPNWKESIMSRIELTVAMDLKLETIFHPMSHKEIKQIITALGN</sequence>
<dbReference type="RefSeq" id="WP_301192667.1">
    <property type="nucleotide sequence ID" value="NZ_JAPDPJ010000082.1"/>
</dbReference>
<evidence type="ECO:0000313" key="2">
    <source>
        <dbReference type="Proteomes" id="UP001209229"/>
    </source>
</evidence>
<dbReference type="SUPFAM" id="SSF52309">
    <property type="entry name" value="N-(deoxy)ribosyltransferase-like"/>
    <property type="match status" value="1"/>
</dbReference>
<keyword evidence="2" id="KW-1185">Reference proteome</keyword>
<dbReference type="InterPro" id="IPR025518">
    <property type="entry name" value="DUF4406"/>
</dbReference>
<organism evidence="1 2">
    <name type="scientific">Plebeiibacterium sediminum</name>
    <dbReference type="NCBI Taxonomy" id="2992112"/>
    <lineage>
        <taxon>Bacteria</taxon>
        <taxon>Pseudomonadati</taxon>
        <taxon>Bacteroidota</taxon>
        <taxon>Bacteroidia</taxon>
        <taxon>Marinilabiliales</taxon>
        <taxon>Marinilabiliaceae</taxon>
        <taxon>Plebeiibacterium</taxon>
    </lineage>
</organism>
<comment type="caution">
    <text evidence="1">The sequence shown here is derived from an EMBL/GenBank/DDBJ whole genome shotgun (WGS) entry which is preliminary data.</text>
</comment>
<evidence type="ECO:0000313" key="1">
    <source>
        <dbReference type="EMBL" id="MCW3789111.1"/>
    </source>
</evidence>
<protein>
    <submittedName>
        <fullName evidence="1">DUF4406 domain-containing protein</fullName>
    </submittedName>
</protein>
<dbReference type="AlphaFoldDB" id="A0AAE3M8T6"/>
<accession>A0AAE3M8T6</accession>
<dbReference type="Proteomes" id="UP001209229">
    <property type="component" value="Unassembled WGS sequence"/>
</dbReference>
<name>A0AAE3M8T6_9BACT</name>